<gene>
    <name evidence="1" type="ORF">ERS852423_00046</name>
</gene>
<accession>A0A173W6M7</accession>
<organism evidence="1 2">
    <name type="scientific">Dorea longicatena</name>
    <dbReference type="NCBI Taxonomy" id="88431"/>
    <lineage>
        <taxon>Bacteria</taxon>
        <taxon>Bacillati</taxon>
        <taxon>Bacillota</taxon>
        <taxon>Clostridia</taxon>
        <taxon>Lachnospirales</taxon>
        <taxon>Lachnospiraceae</taxon>
        <taxon>Dorea</taxon>
    </lineage>
</organism>
<evidence type="ECO:0008006" key="3">
    <source>
        <dbReference type="Google" id="ProtNLM"/>
    </source>
</evidence>
<name>A0A173W6M7_9FIRM</name>
<proteinExistence type="predicted"/>
<protein>
    <recommendedName>
        <fullName evidence="3">Mu-like prophage protein Com</fullName>
    </recommendedName>
</protein>
<evidence type="ECO:0000313" key="1">
    <source>
        <dbReference type="EMBL" id="CUN34596.1"/>
    </source>
</evidence>
<reference evidence="1 2" key="1">
    <citation type="submission" date="2015-09" db="EMBL/GenBank/DDBJ databases">
        <authorList>
            <consortium name="Pathogen Informatics"/>
        </authorList>
    </citation>
    <scope>NUCLEOTIDE SEQUENCE [LARGE SCALE GENOMIC DNA]</scope>
    <source>
        <strain evidence="1 2">2789STDY5608866</strain>
    </source>
</reference>
<dbReference type="EMBL" id="CYYY01000001">
    <property type="protein sequence ID" value="CUN34596.1"/>
    <property type="molecule type" value="Genomic_DNA"/>
</dbReference>
<dbReference type="Proteomes" id="UP000095439">
    <property type="component" value="Unassembled WGS sequence"/>
</dbReference>
<dbReference type="AlphaFoldDB" id="A0A173W6M7"/>
<dbReference type="RefSeq" id="WP_055179929.1">
    <property type="nucleotide sequence ID" value="NZ_CABIWY010000001.1"/>
</dbReference>
<evidence type="ECO:0000313" key="2">
    <source>
        <dbReference type="Proteomes" id="UP000095439"/>
    </source>
</evidence>
<sequence length="63" mass="7222">MKEKQMSIHLRCPWCEGSETLADGKGKVTISVQCPKCKHIYKADLDTGKTEKSKAQMRLKNRR</sequence>